<dbReference type="Proteomes" id="UP000265768">
    <property type="component" value="Unassembled WGS sequence"/>
</dbReference>
<keyword evidence="3" id="KW-1185">Reference proteome</keyword>
<dbReference type="AlphaFoldDB" id="A0A3A4BKD6"/>
<gene>
    <name evidence="2" type="ORF">D5H75_17985</name>
</gene>
<feature type="region of interest" description="Disordered" evidence="1">
    <location>
        <begin position="61"/>
        <end position="89"/>
    </location>
</feature>
<organism evidence="2 3">
    <name type="scientific">Bailinhaonella thermotolerans</name>
    <dbReference type="NCBI Taxonomy" id="1070861"/>
    <lineage>
        <taxon>Bacteria</taxon>
        <taxon>Bacillati</taxon>
        <taxon>Actinomycetota</taxon>
        <taxon>Actinomycetes</taxon>
        <taxon>Streptosporangiales</taxon>
        <taxon>Streptosporangiaceae</taxon>
        <taxon>Bailinhaonella</taxon>
    </lineage>
</organism>
<evidence type="ECO:0000256" key="1">
    <source>
        <dbReference type="SAM" id="MobiDB-lite"/>
    </source>
</evidence>
<dbReference type="EMBL" id="QZEY01000006">
    <property type="protein sequence ID" value="RJL31612.1"/>
    <property type="molecule type" value="Genomic_DNA"/>
</dbReference>
<evidence type="ECO:0000313" key="2">
    <source>
        <dbReference type="EMBL" id="RJL31612.1"/>
    </source>
</evidence>
<accession>A0A3A4BKD6</accession>
<sequence>MSADEPTVLITVRLPRGARLRDAMDRLELDRDEVDVEYGLVPVDPDDGLYALRVTRAAAVRAGQRPDAEGPFADPRIEPFGPPEPREDD</sequence>
<protein>
    <submittedName>
        <fullName evidence="2">Uncharacterized protein</fullName>
    </submittedName>
</protein>
<proteinExistence type="predicted"/>
<reference evidence="2 3" key="1">
    <citation type="submission" date="2018-09" db="EMBL/GenBank/DDBJ databases">
        <title>YIM 75507 draft genome.</title>
        <authorList>
            <person name="Tang S."/>
            <person name="Feng Y."/>
        </authorList>
    </citation>
    <scope>NUCLEOTIDE SEQUENCE [LARGE SCALE GENOMIC DNA]</scope>
    <source>
        <strain evidence="2 3">YIM 75507</strain>
    </source>
</reference>
<comment type="caution">
    <text evidence="2">The sequence shown here is derived from an EMBL/GenBank/DDBJ whole genome shotgun (WGS) entry which is preliminary data.</text>
</comment>
<dbReference type="OrthoDB" id="583435at2"/>
<dbReference type="RefSeq" id="WP_119927640.1">
    <property type="nucleotide sequence ID" value="NZ_QZEY01000006.1"/>
</dbReference>
<name>A0A3A4BKD6_9ACTN</name>
<evidence type="ECO:0000313" key="3">
    <source>
        <dbReference type="Proteomes" id="UP000265768"/>
    </source>
</evidence>